<dbReference type="EMBL" id="AGRJ01000115">
    <property type="protein sequence ID" value="EHO52070.1"/>
    <property type="molecule type" value="Genomic_DNA"/>
</dbReference>
<protein>
    <submittedName>
        <fullName evidence="2">Uncharacterized protein</fullName>
    </submittedName>
</protein>
<evidence type="ECO:0000313" key="2">
    <source>
        <dbReference type="EMBL" id="EHO52070.1"/>
    </source>
</evidence>
<accession>H1LF66</accession>
<dbReference type="RefSeq" id="WP_008856417.1">
    <property type="nucleotide sequence ID" value="NZ_JH591028.1"/>
</dbReference>
<dbReference type="STRING" id="797516.HMPREF9104_01242"/>
<evidence type="ECO:0000256" key="1">
    <source>
        <dbReference type="SAM" id="Phobius"/>
    </source>
</evidence>
<keyword evidence="1" id="KW-0472">Membrane</keyword>
<comment type="caution">
    <text evidence="2">The sequence shown here is derived from an EMBL/GenBank/DDBJ whole genome shotgun (WGS) entry which is preliminary data.</text>
</comment>
<keyword evidence="1" id="KW-1133">Transmembrane helix</keyword>
<gene>
    <name evidence="2" type="ORF">HMPREF9104_01242</name>
</gene>
<dbReference type="HOGENOM" id="CLU_2617565_0_0_9"/>
<dbReference type="Pfam" id="PF16069">
    <property type="entry name" value="DUF4811"/>
    <property type="match status" value="1"/>
</dbReference>
<proteinExistence type="predicted"/>
<dbReference type="PATRIC" id="fig|797516.3.peg.1108"/>
<feature type="transmembrane region" description="Helical" evidence="1">
    <location>
        <begin position="27"/>
        <end position="45"/>
    </location>
</feature>
<keyword evidence="1" id="KW-0812">Transmembrane</keyword>
<dbReference type="Proteomes" id="UP000005025">
    <property type="component" value="Unassembled WGS sequence"/>
</dbReference>
<dbReference type="InterPro" id="IPR032083">
    <property type="entry name" value="DUF4811"/>
</dbReference>
<evidence type="ECO:0000313" key="3">
    <source>
        <dbReference type="Proteomes" id="UP000005025"/>
    </source>
</evidence>
<reference evidence="2 3" key="1">
    <citation type="submission" date="2011-09" db="EMBL/GenBank/DDBJ databases">
        <authorList>
            <person name="Weinstock G."/>
            <person name="Sodergren E."/>
            <person name="Clifton S."/>
            <person name="Fulton L."/>
            <person name="Fulton B."/>
            <person name="Courtney L."/>
            <person name="Fronick C."/>
            <person name="Harrison M."/>
            <person name="Strong C."/>
            <person name="Farmer C."/>
            <person name="Delahaunty K."/>
            <person name="Markovic C."/>
            <person name="Hall O."/>
            <person name="Minx P."/>
            <person name="Tomlinson C."/>
            <person name="Mitreva M."/>
            <person name="Hou S."/>
            <person name="Chen J."/>
            <person name="Wollam A."/>
            <person name="Pepin K.H."/>
            <person name="Johnson M."/>
            <person name="Bhonagiri V."/>
            <person name="Zhang X."/>
            <person name="Suruliraj S."/>
            <person name="Warren W."/>
            <person name="Chinwalla A."/>
            <person name="Mardis E.R."/>
            <person name="Wilson R.K."/>
        </authorList>
    </citation>
    <scope>NUCLEOTIDE SEQUENCE [LARGE SCALE GENOMIC DNA]</scope>
    <source>
        <strain evidence="2 3">F0435</strain>
    </source>
</reference>
<sequence>MILVTLTISIVLSFIFFIYIENKTWSNVLTGIAIICAVLSTFYIVKNDHDHYGMKQVTETTAQPIYSVGKSKQMQMVL</sequence>
<dbReference type="AlphaFoldDB" id="H1LF66"/>
<organism evidence="2 3">
    <name type="scientific">Lentilactobacillus kisonensis F0435</name>
    <dbReference type="NCBI Taxonomy" id="797516"/>
    <lineage>
        <taxon>Bacteria</taxon>
        <taxon>Bacillati</taxon>
        <taxon>Bacillota</taxon>
        <taxon>Bacilli</taxon>
        <taxon>Lactobacillales</taxon>
        <taxon>Lactobacillaceae</taxon>
        <taxon>Lentilactobacillus</taxon>
    </lineage>
</organism>
<name>H1LF66_9LACO</name>